<dbReference type="Proteomes" id="UP000245977">
    <property type="component" value="Chromosome"/>
</dbReference>
<keyword evidence="3" id="KW-1185">Reference proteome</keyword>
<dbReference type="RefSeq" id="WP_065994929.1">
    <property type="nucleotide sequence ID" value="NZ_CP029397.2"/>
</dbReference>
<dbReference type="AlphaFoldDB" id="A0A2S2FGW1"/>
<dbReference type="KEGG" id="adv:DJ533_13810"/>
<dbReference type="OrthoDB" id="6712453at2"/>
<keyword evidence="1" id="KW-1133">Transmembrane helix</keyword>
<evidence type="ECO:0000313" key="2">
    <source>
        <dbReference type="EMBL" id="AWL29572.1"/>
    </source>
</evidence>
<name>A0A2S2FGW1_9GAMM</name>
<keyword evidence="1" id="KW-0472">Membrane</keyword>
<reference evidence="2" key="1">
    <citation type="submission" date="2019-08" db="EMBL/GenBank/DDBJ databases">
        <title>The complete genome of Acinetobacter defluvii strain WCHAD010030.</title>
        <authorList>
            <person name="Hu Y."/>
            <person name="Qin J."/>
            <person name="Feng Y."/>
            <person name="Zong Z."/>
        </authorList>
    </citation>
    <scope>NUCLEOTIDE SEQUENCE</scope>
    <source>
        <strain evidence="2">WCHA30</strain>
    </source>
</reference>
<keyword evidence="1" id="KW-0812">Transmembrane</keyword>
<feature type="transmembrane region" description="Helical" evidence="1">
    <location>
        <begin position="64"/>
        <end position="87"/>
    </location>
</feature>
<evidence type="ECO:0000313" key="3">
    <source>
        <dbReference type="Proteomes" id="UP000245977"/>
    </source>
</evidence>
<feature type="transmembrane region" description="Helical" evidence="1">
    <location>
        <begin position="99"/>
        <end position="121"/>
    </location>
</feature>
<feature type="transmembrane region" description="Helical" evidence="1">
    <location>
        <begin position="5"/>
        <end position="26"/>
    </location>
</feature>
<feature type="transmembrane region" description="Helical" evidence="1">
    <location>
        <begin position="32"/>
        <end position="49"/>
    </location>
</feature>
<dbReference type="InterPro" id="IPR047730">
    <property type="entry name" value="ABZJ_00895-like"/>
</dbReference>
<sequence length="141" mass="15912">MKRYFLIFSAVYLVSTVILFALSLFVNIPSAGSIPILIAAGFYTSYYFVKNENRVPTPVEKRQLVFGSFICTLLVSGILVTIFLLAANMTELLFEGLKSISIGVILFVFAIASLIQILVLYMSYGWYAQKCLDSQHNRYIR</sequence>
<proteinExistence type="predicted"/>
<dbReference type="NCBIfam" id="NF038216">
    <property type="entry name" value="ABZJ_00895_fam"/>
    <property type="match status" value="1"/>
</dbReference>
<protein>
    <submittedName>
        <fullName evidence="2">Uncharacterized protein</fullName>
    </submittedName>
</protein>
<accession>A0A2S2FGW1</accession>
<gene>
    <name evidence="2" type="ORF">DJ533_13810</name>
</gene>
<evidence type="ECO:0000256" key="1">
    <source>
        <dbReference type="SAM" id="Phobius"/>
    </source>
</evidence>
<dbReference type="EMBL" id="CP029397">
    <property type="protein sequence ID" value="AWL29572.1"/>
    <property type="molecule type" value="Genomic_DNA"/>
</dbReference>
<organism evidence="2 3">
    <name type="scientific">Acinetobacter defluvii</name>
    <dbReference type="NCBI Taxonomy" id="1871111"/>
    <lineage>
        <taxon>Bacteria</taxon>
        <taxon>Pseudomonadati</taxon>
        <taxon>Pseudomonadota</taxon>
        <taxon>Gammaproteobacteria</taxon>
        <taxon>Moraxellales</taxon>
        <taxon>Moraxellaceae</taxon>
        <taxon>Acinetobacter</taxon>
    </lineage>
</organism>